<reference evidence="1" key="1">
    <citation type="journal article" date="2021" name="Open Biol.">
        <title>Shared evolutionary footprints suggest mitochondrial oxidative damage underlies multiple complex I losses in fungi.</title>
        <authorList>
            <person name="Schikora-Tamarit M.A."/>
            <person name="Marcet-Houben M."/>
            <person name="Nosek J."/>
            <person name="Gabaldon T."/>
        </authorList>
    </citation>
    <scope>NUCLEOTIDE SEQUENCE</scope>
    <source>
        <strain evidence="1">CBS6075</strain>
    </source>
</reference>
<sequence length="448" mass="48782">MAESGTSLLNNKLQTVRIAVEFQLQQFLCSTRRLALVPESVLSGLVHSGTGLDGLGNGLLGRVNQTKRLISAVGHQRCLDDGGVSLGDLSNRVAERSKNSSLADLDAGCAAHTDILAIARAILDNQTGIRNSGLNGRANRLINEDPVNTVVEQGQHPVNEFLTQIGVGFDCPVNIDLAQELLHNSNDRANIRHRRKWHKSLADERNTQRVYTLVVEQELHVGGGQPVGGVLVTVECGLDHVCLFLLQLDDPGLDTILDDQLDDSNWTVLSDSVDSVCGLAGVQCRVPPTVQNEHLVGLHQTNVTDRTLELLVVPVERVHILGDTDPAELVVALGLDRLLGLVVTELADNCACLGNTLGQVFVSLQNQVRMVCKLSHSGDQSENIGIIVKNNTLSHIVVELTFRVRVQRLIKVFLLRVEEITTDLHNLWWQSQIVGSLDLGSSKHDLAQ</sequence>
<dbReference type="AlphaFoldDB" id="A0A9P8P0F6"/>
<gene>
    <name evidence="1" type="ORF">OGAPHI_004964</name>
</gene>
<dbReference type="GeneID" id="70236928"/>
<organism evidence="1 2">
    <name type="scientific">Ogataea philodendri</name>
    <dbReference type="NCBI Taxonomy" id="1378263"/>
    <lineage>
        <taxon>Eukaryota</taxon>
        <taxon>Fungi</taxon>
        <taxon>Dikarya</taxon>
        <taxon>Ascomycota</taxon>
        <taxon>Saccharomycotina</taxon>
        <taxon>Pichiomycetes</taxon>
        <taxon>Pichiales</taxon>
        <taxon>Pichiaceae</taxon>
        <taxon>Ogataea</taxon>
    </lineage>
</organism>
<protein>
    <submittedName>
        <fullName evidence="1">Uncharacterized protein</fullName>
    </submittedName>
</protein>
<reference evidence="1" key="2">
    <citation type="submission" date="2021-01" db="EMBL/GenBank/DDBJ databases">
        <authorList>
            <person name="Schikora-Tamarit M.A."/>
        </authorList>
    </citation>
    <scope>NUCLEOTIDE SEQUENCE</scope>
    <source>
        <strain evidence="1">CBS6075</strain>
    </source>
</reference>
<accession>A0A9P8P0F6</accession>
<name>A0A9P8P0F6_9ASCO</name>
<proteinExistence type="predicted"/>
<comment type="caution">
    <text evidence="1">The sequence shown here is derived from an EMBL/GenBank/DDBJ whole genome shotgun (WGS) entry which is preliminary data.</text>
</comment>
<keyword evidence="2" id="KW-1185">Reference proteome</keyword>
<dbReference type="OrthoDB" id="10672393at2759"/>
<dbReference type="EMBL" id="JAEUBE010000366">
    <property type="protein sequence ID" value="KAH3663563.1"/>
    <property type="molecule type" value="Genomic_DNA"/>
</dbReference>
<evidence type="ECO:0000313" key="1">
    <source>
        <dbReference type="EMBL" id="KAH3663563.1"/>
    </source>
</evidence>
<dbReference type="Proteomes" id="UP000769157">
    <property type="component" value="Unassembled WGS sequence"/>
</dbReference>
<evidence type="ECO:0000313" key="2">
    <source>
        <dbReference type="Proteomes" id="UP000769157"/>
    </source>
</evidence>
<dbReference type="RefSeq" id="XP_046059899.1">
    <property type="nucleotide sequence ID" value="XM_046206098.1"/>
</dbReference>